<reference evidence="2 3" key="1">
    <citation type="submission" date="2024-09" db="EMBL/GenBank/DDBJ databases">
        <authorList>
            <person name="Sun Q."/>
            <person name="Mori K."/>
        </authorList>
    </citation>
    <scope>NUCLEOTIDE SEQUENCE [LARGE SCALE GENOMIC DNA]</scope>
    <source>
        <strain evidence="2 3">NCAIM B.02415</strain>
    </source>
</reference>
<protein>
    <submittedName>
        <fullName evidence="2">Amino acid adenylation domain-containing protein</fullName>
    </submittedName>
</protein>
<dbReference type="PANTHER" id="PTHR45527:SF1">
    <property type="entry name" value="FATTY ACID SYNTHASE"/>
    <property type="match status" value="1"/>
</dbReference>
<proteinExistence type="predicted"/>
<dbReference type="PRINTS" id="PR00154">
    <property type="entry name" value="AMPBINDING"/>
</dbReference>
<evidence type="ECO:0000259" key="1">
    <source>
        <dbReference type="Pfam" id="PF00501"/>
    </source>
</evidence>
<accession>A0ABV6L0N5</accession>
<organism evidence="2 3">
    <name type="scientific">Mucilaginibacter angelicae</name>
    <dbReference type="NCBI Taxonomy" id="869718"/>
    <lineage>
        <taxon>Bacteria</taxon>
        <taxon>Pseudomonadati</taxon>
        <taxon>Bacteroidota</taxon>
        <taxon>Sphingobacteriia</taxon>
        <taxon>Sphingobacteriales</taxon>
        <taxon>Sphingobacteriaceae</taxon>
        <taxon>Mucilaginibacter</taxon>
    </lineage>
</organism>
<dbReference type="CDD" id="cd12117">
    <property type="entry name" value="A_NRPS_Srf_like"/>
    <property type="match status" value="1"/>
</dbReference>
<dbReference type="PANTHER" id="PTHR45527">
    <property type="entry name" value="NONRIBOSOMAL PEPTIDE SYNTHETASE"/>
    <property type="match status" value="1"/>
</dbReference>
<dbReference type="NCBIfam" id="TIGR01733">
    <property type="entry name" value="AA-adenyl-dom"/>
    <property type="match status" value="1"/>
</dbReference>
<dbReference type="PROSITE" id="PS00455">
    <property type="entry name" value="AMP_BINDING"/>
    <property type="match status" value="1"/>
</dbReference>
<comment type="caution">
    <text evidence="2">The sequence shown here is derived from an EMBL/GenBank/DDBJ whole genome shotgun (WGS) entry which is preliminary data.</text>
</comment>
<gene>
    <name evidence="2" type="ORF">ACFFGT_03645</name>
</gene>
<dbReference type="Pfam" id="PF00501">
    <property type="entry name" value="AMP-binding"/>
    <property type="match status" value="1"/>
</dbReference>
<dbReference type="SUPFAM" id="SSF56801">
    <property type="entry name" value="Acetyl-CoA synthetase-like"/>
    <property type="match status" value="1"/>
</dbReference>
<name>A0ABV6L0N5_9SPHI</name>
<sequence>MAERLCGHLERLLPAVCGSPDAPISELDYLSAAERKELLESFNDTAVAYPEEETLVSLFEAQAAQAPGSPALVFGDRTLSYSELNGLSNRLAHFLRLRGVGREDLVGIMQDRSEWLVISILGVLKAGGAYVPVDPGYPSERISYMLKDSGCKVLIDDTLLSEFRSSLAEYGADNLAGVNESKDLAYVIYTSGSTGKPKGVMVEHRSVVRLVKSGNYIDLKPDAKLLSTGALSFDATTFEYWGMLLNGGTLIMCSQETLLSPSLLSSEISRNQVSIMWFSAGWFNQLVSEDKSLFKGLKTIIVGGDRLSALHISELRELYPGLEIINGYGPTENTTFSLTYNISSVSGDLPIGKPISNSTAYILDAGLKLQPVGVTGEICVGGAGVARGYLNREELSAEKFIANPFKPGERLYRTGDLGRWLADGNIEYQGRLDDQVKVRGYRIELGEIES</sequence>
<dbReference type="Proteomes" id="UP001589828">
    <property type="component" value="Unassembled WGS sequence"/>
</dbReference>
<dbReference type="Gene3D" id="3.30.300.30">
    <property type="match status" value="1"/>
</dbReference>
<evidence type="ECO:0000313" key="2">
    <source>
        <dbReference type="EMBL" id="MFC0513274.1"/>
    </source>
</evidence>
<dbReference type="Gene3D" id="3.40.50.980">
    <property type="match status" value="2"/>
</dbReference>
<dbReference type="InterPro" id="IPR000873">
    <property type="entry name" value="AMP-dep_synth/lig_dom"/>
</dbReference>
<dbReference type="RefSeq" id="WP_377021147.1">
    <property type="nucleotide sequence ID" value="NZ_JBHLTS010000005.1"/>
</dbReference>
<keyword evidence="3" id="KW-1185">Reference proteome</keyword>
<dbReference type="InterPro" id="IPR020459">
    <property type="entry name" value="AMP-binding"/>
</dbReference>
<dbReference type="InterPro" id="IPR020845">
    <property type="entry name" value="AMP-binding_CS"/>
</dbReference>
<dbReference type="Gene3D" id="3.30.559.30">
    <property type="entry name" value="Nonribosomal peptide synthetase, condensation domain"/>
    <property type="match status" value="1"/>
</dbReference>
<evidence type="ECO:0000313" key="3">
    <source>
        <dbReference type="Proteomes" id="UP001589828"/>
    </source>
</evidence>
<dbReference type="InterPro" id="IPR045851">
    <property type="entry name" value="AMP-bd_C_sf"/>
</dbReference>
<dbReference type="EMBL" id="JBHLTS010000005">
    <property type="protein sequence ID" value="MFC0513274.1"/>
    <property type="molecule type" value="Genomic_DNA"/>
</dbReference>
<dbReference type="InterPro" id="IPR010071">
    <property type="entry name" value="AA_adenyl_dom"/>
</dbReference>
<feature type="non-terminal residue" evidence="2">
    <location>
        <position position="450"/>
    </location>
</feature>
<dbReference type="Gene3D" id="2.30.38.10">
    <property type="entry name" value="Luciferase, Domain 3"/>
    <property type="match status" value="1"/>
</dbReference>
<feature type="domain" description="AMP-dependent synthetase/ligase" evidence="1">
    <location>
        <begin position="59"/>
        <end position="390"/>
    </location>
</feature>